<evidence type="ECO:0000256" key="1">
    <source>
        <dbReference type="SAM" id="SignalP"/>
    </source>
</evidence>
<gene>
    <name evidence="2" type="ORF">HPBE_LOCUS10671</name>
</gene>
<protein>
    <submittedName>
        <fullName evidence="4">HTH_Tnp_ISL3 domain-containing protein</fullName>
    </submittedName>
</protein>
<sequence>MYSAVAVALLALVPLYQACVPTQSIITTTTIPCCPMLSQTSVPKRNPSSSAFEQCSILRRMSSTCPVDGVVFCDAAPDTNPARMQIEFFDVSGNVVRTVTNTGNTLAVTVFCKAGKWTVSSSSSGTTTFIPIATVSCAQQGSTGADRGYVIGSAVSNVLPNSVNDFAAETGSEQSDGIPAVLNTETDVVHLSYGRTRFLRCGSRNKWLRNIVNRRDYRVIMLDEFKIGALCGGEEKPGRGRRSSLDDEVLRRAVEANPETNTHALAKDLGVHHRAVAAHLVRIGKVKKMAN</sequence>
<feature type="signal peptide" evidence="1">
    <location>
        <begin position="1"/>
        <end position="18"/>
    </location>
</feature>
<evidence type="ECO:0000313" key="3">
    <source>
        <dbReference type="Proteomes" id="UP000050761"/>
    </source>
</evidence>
<dbReference type="OrthoDB" id="5836468at2759"/>
<name>A0A3P8CNV2_HELPZ</name>
<keyword evidence="1" id="KW-0732">Signal</keyword>
<reference evidence="2 3" key="1">
    <citation type="submission" date="2018-11" db="EMBL/GenBank/DDBJ databases">
        <authorList>
            <consortium name="Pathogen Informatics"/>
        </authorList>
    </citation>
    <scope>NUCLEOTIDE SEQUENCE [LARGE SCALE GENOMIC DNA]</scope>
</reference>
<evidence type="ECO:0000313" key="4">
    <source>
        <dbReference type="WBParaSite" id="HPBE_0001067001-mRNA-1"/>
    </source>
</evidence>
<evidence type="ECO:0000313" key="2">
    <source>
        <dbReference type="EMBL" id="VDO85922.1"/>
    </source>
</evidence>
<organism evidence="2">
    <name type="scientific">Heligmosomoides polygyrus</name>
    <name type="common">Parasitic roundworm</name>
    <dbReference type="NCBI Taxonomy" id="6339"/>
    <lineage>
        <taxon>Eukaryota</taxon>
        <taxon>Metazoa</taxon>
        <taxon>Ecdysozoa</taxon>
        <taxon>Nematoda</taxon>
        <taxon>Chromadorea</taxon>
        <taxon>Rhabditida</taxon>
        <taxon>Rhabditina</taxon>
        <taxon>Rhabditomorpha</taxon>
        <taxon>Strongyloidea</taxon>
        <taxon>Heligmosomidae</taxon>
        <taxon>Heligmosomoides</taxon>
    </lineage>
</organism>
<feature type="chain" id="PRO_5044596682" evidence="1">
    <location>
        <begin position="19"/>
        <end position="291"/>
    </location>
</feature>
<reference evidence="4" key="2">
    <citation type="submission" date="2019-09" db="UniProtKB">
        <authorList>
            <consortium name="WormBaseParasite"/>
        </authorList>
    </citation>
    <scope>IDENTIFICATION</scope>
</reference>
<dbReference type="EMBL" id="UZAH01026840">
    <property type="protein sequence ID" value="VDO85922.1"/>
    <property type="molecule type" value="Genomic_DNA"/>
</dbReference>
<dbReference type="AlphaFoldDB" id="A0A3P8CNV2"/>
<dbReference type="WBParaSite" id="HPBE_0001067001-mRNA-1">
    <property type="protein sequence ID" value="HPBE_0001067001-mRNA-1"/>
    <property type="gene ID" value="HPBE_0001067001"/>
</dbReference>
<keyword evidence="3" id="KW-1185">Reference proteome</keyword>
<dbReference type="Proteomes" id="UP000050761">
    <property type="component" value="Unassembled WGS sequence"/>
</dbReference>
<proteinExistence type="predicted"/>
<accession>A0A3P8CNV2</accession>